<dbReference type="PANTHER" id="PTHR11626">
    <property type="entry name" value="FARNESYL-DIPHOSPHATE FARNESYLTRANSFERASE"/>
    <property type="match status" value="1"/>
</dbReference>
<dbReference type="RefSeq" id="WP_270896215.1">
    <property type="nucleotide sequence ID" value="NZ_JBHSPF010000015.1"/>
</dbReference>
<comment type="caution">
    <text evidence="1">The sequence shown here is derived from an EMBL/GenBank/DDBJ whole genome shotgun (WGS) entry which is preliminary data.</text>
</comment>
<organism evidence="1 2">
    <name type="scientific">Aliibacillus thermotolerans</name>
    <dbReference type="NCBI Taxonomy" id="1834418"/>
    <lineage>
        <taxon>Bacteria</taxon>
        <taxon>Bacillati</taxon>
        <taxon>Bacillota</taxon>
        <taxon>Bacilli</taxon>
        <taxon>Bacillales</taxon>
        <taxon>Bacillaceae</taxon>
        <taxon>Aliibacillus</taxon>
    </lineage>
</organism>
<sequence>MNPKALQKDALRVLKETSRTFYTPIMLLEPTLKKTVASAYLCMRAIDEVEDHEQLDTDTKKHILYNTSVLLEDKSFDEKAYQQLITPYQAMLPEVTLRLSDWLSVCPKEIVNRVKKSTSEMAKGMGDWAGKGWRVETKEDLDDYTYYVAGLVGVMLSDIWEWRDGTETDRDKAIAYGRGLQIVNILRNQEEDKERGVSFIPKEWSTERLFRYAEENLAIADEYIKDIRSRSILLFCRIPLALAKKTLQALRDGREKMSREEVEQTVAQIEKSH</sequence>
<gene>
    <name evidence="1" type="ORF">ACFPTR_03135</name>
</gene>
<dbReference type="Gene3D" id="1.10.600.10">
    <property type="entry name" value="Farnesyl Diphosphate Synthase"/>
    <property type="match status" value="1"/>
</dbReference>
<dbReference type="InterPro" id="IPR008949">
    <property type="entry name" value="Isoprenoid_synthase_dom_sf"/>
</dbReference>
<dbReference type="SUPFAM" id="SSF48576">
    <property type="entry name" value="Terpenoid synthases"/>
    <property type="match status" value="1"/>
</dbReference>
<evidence type="ECO:0000313" key="2">
    <source>
        <dbReference type="Proteomes" id="UP001596143"/>
    </source>
</evidence>
<dbReference type="Pfam" id="PF00494">
    <property type="entry name" value="SQS_PSY"/>
    <property type="match status" value="1"/>
</dbReference>
<name>A0ABW0U572_9BACI</name>
<dbReference type="PANTHER" id="PTHR11626:SF2">
    <property type="entry name" value="SQUALENE SYNTHASE"/>
    <property type="match status" value="1"/>
</dbReference>
<dbReference type="InterPro" id="IPR044844">
    <property type="entry name" value="Trans_IPPS_euk-type"/>
</dbReference>
<dbReference type="Proteomes" id="UP001596143">
    <property type="component" value="Unassembled WGS sequence"/>
</dbReference>
<keyword evidence="2" id="KW-1185">Reference proteome</keyword>
<accession>A0ABW0U572</accession>
<evidence type="ECO:0000313" key="1">
    <source>
        <dbReference type="EMBL" id="MFC5627889.1"/>
    </source>
</evidence>
<proteinExistence type="predicted"/>
<dbReference type="InterPro" id="IPR002060">
    <property type="entry name" value="Squ/phyt_synthse"/>
</dbReference>
<protein>
    <submittedName>
        <fullName evidence="1">Phytoene/squalene synthase family protein</fullName>
    </submittedName>
</protein>
<dbReference type="EMBL" id="JBHSPF010000015">
    <property type="protein sequence ID" value="MFC5627889.1"/>
    <property type="molecule type" value="Genomic_DNA"/>
</dbReference>
<reference evidence="2" key="1">
    <citation type="journal article" date="2019" name="Int. J. Syst. Evol. Microbiol.">
        <title>The Global Catalogue of Microorganisms (GCM) 10K type strain sequencing project: providing services to taxonomists for standard genome sequencing and annotation.</title>
        <authorList>
            <consortium name="The Broad Institute Genomics Platform"/>
            <consortium name="The Broad Institute Genome Sequencing Center for Infectious Disease"/>
            <person name="Wu L."/>
            <person name="Ma J."/>
        </authorList>
    </citation>
    <scope>NUCLEOTIDE SEQUENCE [LARGE SCALE GENOMIC DNA]</scope>
    <source>
        <strain evidence="2">CGMCC 1.15790</strain>
    </source>
</reference>